<protein>
    <submittedName>
        <fullName evidence="3">Helix-turn-helix transcriptional regulator</fullName>
    </submittedName>
</protein>
<dbReference type="PROSITE" id="PS50943">
    <property type="entry name" value="HTH_CROC1"/>
    <property type="match status" value="1"/>
</dbReference>
<keyword evidence="1" id="KW-0238">DNA-binding</keyword>
<organism evidence="3 4">
    <name type="scientific">Ligaoa zhengdingensis</name>
    <dbReference type="NCBI Taxonomy" id="2763658"/>
    <lineage>
        <taxon>Bacteria</taxon>
        <taxon>Bacillati</taxon>
        <taxon>Bacillota</taxon>
        <taxon>Clostridia</taxon>
        <taxon>Eubacteriales</taxon>
        <taxon>Oscillospiraceae</taxon>
        <taxon>Ligaoa</taxon>
    </lineage>
</organism>
<evidence type="ECO:0000313" key="3">
    <source>
        <dbReference type="EMBL" id="MBC8547130.1"/>
    </source>
</evidence>
<name>A0A926I564_9FIRM</name>
<dbReference type="Proteomes" id="UP000653127">
    <property type="component" value="Unassembled WGS sequence"/>
</dbReference>
<keyword evidence="4" id="KW-1185">Reference proteome</keyword>
<proteinExistence type="predicted"/>
<dbReference type="Pfam" id="PF01381">
    <property type="entry name" value="HTH_3"/>
    <property type="match status" value="1"/>
</dbReference>
<evidence type="ECO:0000259" key="2">
    <source>
        <dbReference type="PROSITE" id="PS50943"/>
    </source>
</evidence>
<comment type="caution">
    <text evidence="3">The sequence shown here is derived from an EMBL/GenBank/DDBJ whole genome shotgun (WGS) entry which is preliminary data.</text>
</comment>
<sequence length="164" mass="18358">MESSMGKRIADLRKKKGLTQDQLAEQFSVSAQAVSKWENDISCPDIMMLPQLADFFHISVDELLRGRQEESVRMVPKGERKELDDMMLKVIVDSPKGDRVRINLPILLVKVGVEIGMQIPEVANNTALQQVDFAKIFELVEQGVIGKLVEVDSAEGEHVEVVVE</sequence>
<dbReference type="SMART" id="SM00530">
    <property type="entry name" value="HTH_XRE"/>
    <property type="match status" value="1"/>
</dbReference>
<reference evidence="3" key="1">
    <citation type="submission" date="2020-08" db="EMBL/GenBank/DDBJ databases">
        <title>Genome public.</title>
        <authorList>
            <person name="Liu C."/>
            <person name="Sun Q."/>
        </authorList>
    </citation>
    <scope>NUCLEOTIDE SEQUENCE</scope>
    <source>
        <strain evidence="3">NSJ-31</strain>
    </source>
</reference>
<dbReference type="InterPro" id="IPR010982">
    <property type="entry name" value="Lambda_DNA-bd_dom_sf"/>
</dbReference>
<evidence type="ECO:0000256" key="1">
    <source>
        <dbReference type="ARBA" id="ARBA00023125"/>
    </source>
</evidence>
<evidence type="ECO:0000313" key="4">
    <source>
        <dbReference type="Proteomes" id="UP000653127"/>
    </source>
</evidence>
<dbReference type="PANTHER" id="PTHR46558:SF11">
    <property type="entry name" value="HTH-TYPE TRANSCRIPTIONAL REGULATOR XRE"/>
    <property type="match status" value="1"/>
</dbReference>
<gene>
    <name evidence="3" type="ORF">H8711_09340</name>
</gene>
<accession>A0A926I564</accession>
<dbReference type="Gene3D" id="1.10.260.40">
    <property type="entry name" value="lambda repressor-like DNA-binding domains"/>
    <property type="match status" value="1"/>
</dbReference>
<dbReference type="PANTHER" id="PTHR46558">
    <property type="entry name" value="TRACRIPTIONAL REGULATORY PROTEIN-RELATED-RELATED"/>
    <property type="match status" value="1"/>
</dbReference>
<dbReference type="CDD" id="cd00093">
    <property type="entry name" value="HTH_XRE"/>
    <property type="match status" value="1"/>
</dbReference>
<feature type="domain" description="HTH cro/C1-type" evidence="2">
    <location>
        <begin position="9"/>
        <end position="63"/>
    </location>
</feature>
<dbReference type="EMBL" id="JACRST010000014">
    <property type="protein sequence ID" value="MBC8547130.1"/>
    <property type="molecule type" value="Genomic_DNA"/>
</dbReference>
<dbReference type="GO" id="GO:0003677">
    <property type="term" value="F:DNA binding"/>
    <property type="evidence" value="ECO:0007669"/>
    <property type="project" value="UniProtKB-KW"/>
</dbReference>
<dbReference type="AlphaFoldDB" id="A0A926I564"/>
<dbReference type="InterPro" id="IPR001387">
    <property type="entry name" value="Cro/C1-type_HTH"/>
</dbReference>
<dbReference type="RefSeq" id="WP_249283205.1">
    <property type="nucleotide sequence ID" value="NZ_JACRST010000014.1"/>
</dbReference>
<dbReference type="SUPFAM" id="SSF47413">
    <property type="entry name" value="lambda repressor-like DNA-binding domains"/>
    <property type="match status" value="1"/>
</dbReference>